<evidence type="ECO:0000313" key="2">
    <source>
        <dbReference type="EMBL" id="MDG4474666.1"/>
    </source>
</evidence>
<dbReference type="AlphaFoldDB" id="A0A9X4RK32"/>
<accession>A0A9X4RK32</accession>
<reference evidence="2" key="2">
    <citation type="submission" date="2022-10" db="EMBL/GenBank/DDBJ databases">
        <authorList>
            <person name="Aronson H.S."/>
        </authorList>
    </citation>
    <scope>NUCLEOTIDE SEQUENCE</scope>
    <source>
        <strain evidence="2">RS19-109</strain>
    </source>
</reference>
<dbReference type="GO" id="GO:0005737">
    <property type="term" value="C:cytoplasm"/>
    <property type="evidence" value="ECO:0007669"/>
    <property type="project" value="UniProtKB-SubCell"/>
</dbReference>
<dbReference type="InterPro" id="IPR029063">
    <property type="entry name" value="SAM-dependent_MTases_sf"/>
</dbReference>
<dbReference type="InterPro" id="IPR007536">
    <property type="entry name" value="16SrRNA_methylTrfase_J"/>
</dbReference>
<dbReference type="PANTHER" id="PTHR36112">
    <property type="entry name" value="RIBOSOMAL RNA SMALL SUBUNIT METHYLTRANSFERASE J"/>
    <property type="match status" value="1"/>
</dbReference>
<comment type="catalytic activity">
    <reaction evidence="1">
        <text>guanosine(1516) in 16S rRNA + S-adenosyl-L-methionine = N(2)-methylguanosine(1516) in 16S rRNA + S-adenosyl-L-homocysteine + H(+)</text>
        <dbReference type="Rhea" id="RHEA:43220"/>
        <dbReference type="Rhea" id="RHEA-COMP:10412"/>
        <dbReference type="Rhea" id="RHEA-COMP:10413"/>
        <dbReference type="ChEBI" id="CHEBI:15378"/>
        <dbReference type="ChEBI" id="CHEBI:57856"/>
        <dbReference type="ChEBI" id="CHEBI:59789"/>
        <dbReference type="ChEBI" id="CHEBI:74269"/>
        <dbReference type="ChEBI" id="CHEBI:74481"/>
        <dbReference type="EC" id="2.1.1.242"/>
    </reaction>
</comment>
<comment type="similarity">
    <text evidence="1">Belongs to the methyltransferase superfamily. RsmJ family.</text>
</comment>
<dbReference type="GO" id="GO:0008990">
    <property type="term" value="F:rRNA (guanine-N2-)-methyltransferase activity"/>
    <property type="evidence" value="ECO:0007669"/>
    <property type="project" value="UniProtKB-UniRule"/>
</dbReference>
<dbReference type="CDD" id="cd02440">
    <property type="entry name" value="AdoMet_MTases"/>
    <property type="match status" value="1"/>
</dbReference>
<comment type="function">
    <text evidence="1">Specifically methylates the guanosine in position 1516 of 16S rRNA.</text>
</comment>
<dbReference type="Proteomes" id="UP001154240">
    <property type="component" value="Unassembled WGS sequence"/>
</dbReference>
<dbReference type="Pfam" id="PF04445">
    <property type="entry name" value="SAM_MT"/>
    <property type="match status" value="1"/>
</dbReference>
<keyword evidence="1" id="KW-0808">Transferase</keyword>
<protein>
    <recommendedName>
        <fullName evidence="1">Ribosomal RNA small subunit methyltransferase J</fullName>
        <ecNumber evidence="1">2.1.1.242</ecNumber>
    </recommendedName>
    <alternativeName>
        <fullName evidence="1">16S rRNA m2G1516 methyltransferase</fullName>
    </alternativeName>
    <alternativeName>
        <fullName evidence="1">rRNA (guanine-N(2)-)-methyltransferase</fullName>
    </alternativeName>
</protein>
<dbReference type="EMBL" id="JAPHEH010000001">
    <property type="protein sequence ID" value="MDG4474666.1"/>
    <property type="molecule type" value="Genomic_DNA"/>
</dbReference>
<keyword evidence="3" id="KW-1185">Reference proteome</keyword>
<keyword evidence="1" id="KW-0949">S-adenosyl-L-methionine</keyword>
<comment type="subcellular location">
    <subcellularLocation>
        <location evidence="1">Cytoplasm</location>
    </subcellularLocation>
</comment>
<dbReference type="PANTHER" id="PTHR36112:SF1">
    <property type="entry name" value="RIBOSOMAL RNA SMALL SUBUNIT METHYLTRANSFERASE J"/>
    <property type="match status" value="1"/>
</dbReference>
<evidence type="ECO:0000313" key="3">
    <source>
        <dbReference type="Proteomes" id="UP001154240"/>
    </source>
</evidence>
<sequence>MTSPAEKNPIAVSAAEPSLAGKAASLAAELGLPIYENETPPPPLLLTLSPERLELRQTDKGAEGPLYVDFIGGAIEYRRKHTSSRKEGIARAVGIKGAQPPSVLDLTAGLGRDSFILASLGCTVRMVERSPVVAALLADGMARAQAAPSLAGIMARLTLMLGDSLEILTHWQGKRPEVVYIDPMYPHRSKSALVKKEMRLIRLLVGDDQDSDALLTAALTVASKRVVVKRPRLAPPLTGPAANFSLGGKNSRFDVYLVPPAP</sequence>
<gene>
    <name evidence="1" type="primary">rsmJ</name>
    <name evidence="2" type="ORF">OLX77_00650</name>
</gene>
<feature type="binding site" evidence="1">
    <location>
        <begin position="112"/>
        <end position="113"/>
    </location>
    <ligand>
        <name>S-adenosyl-L-methionine</name>
        <dbReference type="ChEBI" id="CHEBI:59789"/>
    </ligand>
</feature>
<evidence type="ECO:0000256" key="1">
    <source>
        <dbReference type="HAMAP-Rule" id="MF_01523"/>
    </source>
</evidence>
<comment type="caution">
    <text evidence="1">Lacks conserved residue(s) required for the propagation of feature annotation.</text>
</comment>
<dbReference type="EC" id="2.1.1.242" evidence="1"/>
<feature type="binding site" evidence="1">
    <location>
        <begin position="128"/>
        <end position="129"/>
    </location>
    <ligand>
        <name>S-adenosyl-L-methionine</name>
        <dbReference type="ChEBI" id="CHEBI:59789"/>
    </ligand>
</feature>
<keyword evidence="1 2" id="KW-0489">Methyltransferase</keyword>
<dbReference type="Gene3D" id="3.40.50.150">
    <property type="entry name" value="Vaccinia Virus protein VP39"/>
    <property type="match status" value="1"/>
</dbReference>
<keyword evidence="1" id="KW-0963">Cytoplasm</keyword>
<proteinExistence type="inferred from homology"/>
<comment type="caution">
    <text evidence="2">The sequence shown here is derived from an EMBL/GenBank/DDBJ whole genome shotgun (WGS) entry which is preliminary data.</text>
</comment>
<dbReference type="SUPFAM" id="SSF53335">
    <property type="entry name" value="S-adenosyl-L-methionine-dependent methyltransferases"/>
    <property type="match status" value="1"/>
</dbReference>
<feature type="binding site" evidence="1">
    <location>
        <position position="182"/>
    </location>
    <ligand>
        <name>S-adenosyl-L-methionine</name>
        <dbReference type="ChEBI" id="CHEBI:59789"/>
    </ligand>
</feature>
<dbReference type="HAMAP" id="MF_01523">
    <property type="entry name" value="16SrRNA_methyltr_J"/>
    <property type="match status" value="1"/>
</dbReference>
<organism evidence="2 3">
    <name type="scientific">Thiovibrio frasassiensis</name>
    <dbReference type="NCBI Taxonomy" id="2984131"/>
    <lineage>
        <taxon>Bacteria</taxon>
        <taxon>Pseudomonadati</taxon>
        <taxon>Thermodesulfobacteriota</taxon>
        <taxon>Desulfobulbia</taxon>
        <taxon>Desulfobulbales</taxon>
        <taxon>Thiovibrionaceae</taxon>
        <taxon>Thiovibrio</taxon>
    </lineage>
</organism>
<name>A0A9X4RK32_9BACT</name>
<keyword evidence="1" id="KW-0698">rRNA processing</keyword>
<dbReference type="RefSeq" id="WP_307631647.1">
    <property type="nucleotide sequence ID" value="NZ_JAPHEH010000001.1"/>
</dbReference>
<reference evidence="2" key="1">
    <citation type="journal article" date="2022" name="bioRxiv">
        <title>Thiovibrio frasassiensisgen. nov., sp. nov., an autotrophic, elemental sulfur disproportionating bacterium isolated from sulfidic karst sediment, and proposal of Thiovibrionaceae fam. nov.</title>
        <authorList>
            <person name="Aronson H."/>
            <person name="Thomas C."/>
            <person name="Bhattacharyya M."/>
            <person name="Eckstein S."/>
            <person name="Jensen S."/>
            <person name="Barco R."/>
            <person name="Macalady J."/>
            <person name="Amend J."/>
        </authorList>
    </citation>
    <scope>NUCLEOTIDE SEQUENCE</scope>
    <source>
        <strain evidence="2">RS19-109</strain>
    </source>
</reference>